<organism evidence="1">
    <name type="scientific">Solanum chacoense</name>
    <name type="common">Chaco potato</name>
    <dbReference type="NCBI Taxonomy" id="4108"/>
    <lineage>
        <taxon>Eukaryota</taxon>
        <taxon>Viridiplantae</taxon>
        <taxon>Streptophyta</taxon>
        <taxon>Embryophyta</taxon>
        <taxon>Tracheophyta</taxon>
        <taxon>Spermatophyta</taxon>
        <taxon>Magnoliopsida</taxon>
        <taxon>eudicotyledons</taxon>
        <taxon>Gunneridae</taxon>
        <taxon>Pentapetalae</taxon>
        <taxon>asterids</taxon>
        <taxon>lamiids</taxon>
        <taxon>Solanales</taxon>
        <taxon>Solanaceae</taxon>
        <taxon>Solanoideae</taxon>
        <taxon>Solaneae</taxon>
        <taxon>Solanum</taxon>
    </lineage>
</organism>
<accession>A0A0V0GNK9</accession>
<evidence type="ECO:0000313" key="1">
    <source>
        <dbReference type="EMBL" id="JAP09614.1"/>
    </source>
</evidence>
<proteinExistence type="predicted"/>
<sequence length="65" mass="7224">MKIPTPFSCCNNKPQIITAGSLKKWQAHCVALTSISESRGFLSPCFLSLQNLTSIFLFIPRHTKA</sequence>
<reference evidence="1" key="1">
    <citation type="submission" date="2015-12" db="EMBL/GenBank/DDBJ databases">
        <title>Gene expression during late stages of embryo sac development: a critical building block for successful pollen-pistil interactions.</title>
        <authorList>
            <person name="Liu Y."/>
            <person name="Joly V."/>
            <person name="Sabar M."/>
            <person name="Matton D.P."/>
        </authorList>
    </citation>
    <scope>NUCLEOTIDE SEQUENCE</scope>
</reference>
<protein>
    <submittedName>
        <fullName evidence="1">Putative ovule protein</fullName>
    </submittedName>
</protein>
<dbReference type="EMBL" id="GEDG01034672">
    <property type="protein sequence ID" value="JAP09614.1"/>
    <property type="molecule type" value="Transcribed_RNA"/>
</dbReference>
<name>A0A0V0GNK9_SOLCH</name>
<dbReference type="AlphaFoldDB" id="A0A0V0GNK9"/>
<dbReference type="EMBL" id="GEDG01037895">
    <property type="protein sequence ID" value="JAP07871.1"/>
    <property type="molecule type" value="Transcribed_RNA"/>
</dbReference>